<dbReference type="AlphaFoldDB" id="A0A812UM86"/>
<reference evidence="1" key="1">
    <citation type="submission" date="2021-02" db="EMBL/GenBank/DDBJ databases">
        <authorList>
            <person name="Dougan E. K."/>
            <person name="Rhodes N."/>
            <person name="Thang M."/>
            <person name="Chan C."/>
        </authorList>
    </citation>
    <scope>NUCLEOTIDE SEQUENCE</scope>
</reference>
<dbReference type="Proteomes" id="UP000604046">
    <property type="component" value="Unassembled WGS sequence"/>
</dbReference>
<keyword evidence="2" id="KW-1185">Reference proteome</keyword>
<organism evidence="1 2">
    <name type="scientific">Symbiodinium natans</name>
    <dbReference type="NCBI Taxonomy" id="878477"/>
    <lineage>
        <taxon>Eukaryota</taxon>
        <taxon>Sar</taxon>
        <taxon>Alveolata</taxon>
        <taxon>Dinophyceae</taxon>
        <taxon>Suessiales</taxon>
        <taxon>Symbiodiniaceae</taxon>
        <taxon>Symbiodinium</taxon>
    </lineage>
</organism>
<evidence type="ECO:0000313" key="1">
    <source>
        <dbReference type="EMBL" id="CAE7577407.1"/>
    </source>
</evidence>
<dbReference type="OrthoDB" id="446629at2759"/>
<gene>
    <name evidence="1" type="ORF">SNAT2548_LOCUS32941</name>
</gene>
<dbReference type="EMBL" id="CAJNDS010002734">
    <property type="protein sequence ID" value="CAE7577407.1"/>
    <property type="molecule type" value="Genomic_DNA"/>
</dbReference>
<sequence>MGCHISTAAPTSEVVVLRDEAAAKTILERCHEENKAADVSKAPGRRITDAMDSSWDFERMPVAVPPGLVVHRPPTRRLHERHLEKLNRFLADVEHQPQMLEDLIDTRRCSLTDSCALLWKRHGEGFGEQVCLTL</sequence>
<evidence type="ECO:0000313" key="2">
    <source>
        <dbReference type="Proteomes" id="UP000604046"/>
    </source>
</evidence>
<name>A0A812UM86_9DINO</name>
<accession>A0A812UM86</accession>
<protein>
    <submittedName>
        <fullName evidence="1">Uncharacterized protein</fullName>
    </submittedName>
</protein>
<comment type="caution">
    <text evidence="1">The sequence shown here is derived from an EMBL/GenBank/DDBJ whole genome shotgun (WGS) entry which is preliminary data.</text>
</comment>
<proteinExistence type="predicted"/>